<comment type="caution">
    <text evidence="1">The sequence shown here is derived from an EMBL/GenBank/DDBJ whole genome shotgun (WGS) entry which is preliminary data.</text>
</comment>
<dbReference type="AlphaFoldDB" id="A0A5C6LYU9"/>
<name>A0A5C6LYU9_9BACT</name>
<sequence length="75" mass="8356">MKSIKELHIEKINYHATRPVAEISGGVLTFLYKGFNNRGLGLNINLSEGVKWSCQYGEGTQQNGAYCQQKGLSHK</sequence>
<evidence type="ECO:0000313" key="2">
    <source>
        <dbReference type="Proteomes" id="UP000318815"/>
    </source>
</evidence>
<dbReference type="Proteomes" id="UP000318815">
    <property type="component" value="Unassembled WGS sequence"/>
</dbReference>
<accession>A0A5C6LYU9</accession>
<protein>
    <submittedName>
        <fullName evidence="1">Uncharacterized protein</fullName>
    </submittedName>
</protein>
<proteinExistence type="predicted"/>
<keyword evidence="2" id="KW-1185">Reference proteome</keyword>
<dbReference type="EMBL" id="VOHS01000008">
    <property type="protein sequence ID" value="TWW00566.1"/>
    <property type="molecule type" value="Genomic_DNA"/>
</dbReference>
<gene>
    <name evidence="1" type="ORF">FEF09_11000</name>
</gene>
<evidence type="ECO:0000313" key="1">
    <source>
        <dbReference type="EMBL" id="TWW00566.1"/>
    </source>
</evidence>
<reference evidence="1 2" key="1">
    <citation type="submission" date="2019-08" db="EMBL/GenBank/DDBJ databases">
        <title>Whole genome sequencing of chitin degrading bacteria Chitinophaga pinensis YS16.</title>
        <authorList>
            <person name="Singh R.P."/>
            <person name="Manchanda G."/>
            <person name="Maurya I.K."/>
            <person name="Joshi N.K."/>
            <person name="Srivastava A.K."/>
        </authorList>
    </citation>
    <scope>NUCLEOTIDE SEQUENCE [LARGE SCALE GENOMIC DNA]</scope>
    <source>
        <strain evidence="1 2">YS-16</strain>
    </source>
</reference>
<organism evidence="1 2">
    <name type="scientific">Chitinophaga pinensis</name>
    <dbReference type="NCBI Taxonomy" id="79329"/>
    <lineage>
        <taxon>Bacteria</taxon>
        <taxon>Pseudomonadati</taxon>
        <taxon>Bacteroidota</taxon>
        <taxon>Chitinophagia</taxon>
        <taxon>Chitinophagales</taxon>
        <taxon>Chitinophagaceae</taxon>
        <taxon>Chitinophaga</taxon>
    </lineage>
</organism>